<protein>
    <submittedName>
        <fullName evidence="2">Uncharacterized protein DUF1631</fullName>
    </submittedName>
</protein>
<evidence type="ECO:0000313" key="3">
    <source>
        <dbReference type="Proteomes" id="UP000295182"/>
    </source>
</evidence>
<keyword evidence="3" id="KW-1185">Reference proteome</keyword>
<reference evidence="2 3" key="1">
    <citation type="submission" date="2019-03" db="EMBL/GenBank/DDBJ databases">
        <title>Genomic Encyclopedia of Type Strains, Phase IV (KMG-IV): sequencing the most valuable type-strain genomes for metagenomic binning, comparative biology and taxonomic classification.</title>
        <authorList>
            <person name="Goeker M."/>
        </authorList>
    </citation>
    <scope>NUCLEOTIDE SEQUENCE [LARGE SCALE GENOMIC DNA]</scope>
    <source>
        <strain evidence="2 3">DSM 1837</strain>
    </source>
</reference>
<evidence type="ECO:0000256" key="1">
    <source>
        <dbReference type="SAM" id="Coils"/>
    </source>
</evidence>
<accession>A0A4R2N5W2</accession>
<proteinExistence type="predicted"/>
<gene>
    <name evidence="2" type="ORF">EV674_12057</name>
</gene>
<dbReference type="InterPro" id="IPR012434">
    <property type="entry name" value="DUF1631"/>
</dbReference>
<sequence length="742" mass="78743">MSQSESRTRAVFRACVVNAVREGEALMAKLLEVTRSALTAQESGTRDIQQRNLASDALRLLHAHEAAMVKAYPMALLEIFAEGPETAKSRPSDPSGMDFGELSLVDDAEVQAQVELSRAQQQALHATDAVLAELNGLVSAAQGLRRVQPERNPLRPENYIRALQRVVAETGVPAPVREAWMLHMRQLLGQQLVAVYQRAAKDLSEHGIVPVGYGVASGGGLGATVRGGQGGAASSFSTAPGAGASLYGGYGQEPGWSAAVPLAEQAQEALLTVGILRQMLGGIGDPYESVLGGGAHSGAVALSPGGARSAWARASDPRRLPEADVSASASVAALQDMAELERLVDRLSYSQQGSLVDRLGQGVSRTAYAVAPTQAPDPQAMAVDVVARMMQNIAQDTRLLPPVQQAVQGLGPAIAQLVRCDAQFFSDEQHPARRLLDELTQRSMAFDSVDAPGFSGFMRLTDQAVAHLSGMEITSAAPFESVLKALEAAWAVQQQKQQAQQEQRAAQARAAARAQRRQQLAQQVAANIRGLSAEVGQVPVEIMDFATGPWADVVAQAQLQDPQGAEGDPHGYLALVPLLFWSVQSGMESADRERLAQALPGMRATLEEGMRSIAYPEAEISAFVSLLQGLHQRALEVPEAPAAPATLPAAAAPNMALNASAELDIVLDDLPAPAASADDGFAVGVWVELVSNRRRVRTQLTWASPQGTLFLFTAPDGSTQSMTRRMRDRLSAEGALRILPAR</sequence>
<dbReference type="RefSeq" id="WP_119013433.1">
    <property type="nucleotide sequence ID" value="NZ_QXNC01000017.1"/>
</dbReference>
<name>A0A4R2N5W2_9BURK</name>
<dbReference type="Proteomes" id="UP000295182">
    <property type="component" value="Unassembled WGS sequence"/>
</dbReference>
<feature type="coiled-coil region" evidence="1">
    <location>
        <begin position="491"/>
        <end position="518"/>
    </location>
</feature>
<dbReference type="OrthoDB" id="6188167at2"/>
<dbReference type="AlphaFoldDB" id="A0A4R2N5W2"/>
<dbReference type="Pfam" id="PF07793">
    <property type="entry name" value="DUF1631"/>
    <property type="match status" value="1"/>
</dbReference>
<organism evidence="2 3">
    <name type="scientific">Simplicispira metamorpha</name>
    <dbReference type="NCBI Taxonomy" id="80881"/>
    <lineage>
        <taxon>Bacteria</taxon>
        <taxon>Pseudomonadati</taxon>
        <taxon>Pseudomonadota</taxon>
        <taxon>Betaproteobacteria</taxon>
        <taxon>Burkholderiales</taxon>
        <taxon>Comamonadaceae</taxon>
        <taxon>Simplicispira</taxon>
    </lineage>
</organism>
<dbReference type="EMBL" id="SLXH01000020">
    <property type="protein sequence ID" value="TCP16188.1"/>
    <property type="molecule type" value="Genomic_DNA"/>
</dbReference>
<comment type="caution">
    <text evidence="2">The sequence shown here is derived from an EMBL/GenBank/DDBJ whole genome shotgun (WGS) entry which is preliminary data.</text>
</comment>
<evidence type="ECO:0000313" key="2">
    <source>
        <dbReference type="EMBL" id="TCP16188.1"/>
    </source>
</evidence>
<keyword evidence="1" id="KW-0175">Coiled coil</keyword>